<evidence type="ECO:0000256" key="2">
    <source>
        <dbReference type="ARBA" id="ARBA00022692"/>
    </source>
</evidence>
<dbReference type="GO" id="GO:0022857">
    <property type="term" value="F:transmembrane transporter activity"/>
    <property type="evidence" value="ECO:0007669"/>
    <property type="project" value="InterPro"/>
</dbReference>
<dbReference type="CDD" id="cd17317">
    <property type="entry name" value="MFS_SLC22"/>
    <property type="match status" value="1"/>
</dbReference>
<evidence type="ECO:0000313" key="9">
    <source>
        <dbReference type="Proteomes" id="UP000762676"/>
    </source>
</evidence>
<feature type="transmembrane region" description="Helical" evidence="6">
    <location>
        <begin position="261"/>
        <end position="279"/>
    </location>
</feature>
<keyword evidence="4 6" id="KW-0472">Membrane</keyword>
<evidence type="ECO:0000256" key="3">
    <source>
        <dbReference type="ARBA" id="ARBA00022989"/>
    </source>
</evidence>
<feature type="transmembrane region" description="Helical" evidence="6">
    <location>
        <begin position="175"/>
        <end position="194"/>
    </location>
</feature>
<feature type="transmembrane region" description="Helical" evidence="6">
    <location>
        <begin position="432"/>
        <end position="457"/>
    </location>
</feature>
<feature type="transmembrane region" description="Helical" evidence="6">
    <location>
        <begin position="406"/>
        <end position="426"/>
    </location>
</feature>
<protein>
    <submittedName>
        <fullName evidence="8">Organic cation transporter protein</fullName>
    </submittedName>
</protein>
<evidence type="ECO:0000313" key="8">
    <source>
        <dbReference type="EMBL" id="GFS14262.1"/>
    </source>
</evidence>
<keyword evidence="2 6" id="KW-0812">Transmembrane</keyword>
<feature type="transmembrane region" description="Helical" evidence="6">
    <location>
        <begin position="344"/>
        <end position="365"/>
    </location>
</feature>
<dbReference type="AlphaFoldDB" id="A0AAV4IZW5"/>
<feature type="transmembrane region" description="Helical" evidence="6">
    <location>
        <begin position="377"/>
        <end position="399"/>
    </location>
</feature>
<evidence type="ECO:0000256" key="1">
    <source>
        <dbReference type="ARBA" id="ARBA00004141"/>
    </source>
</evidence>
<feature type="transmembrane region" description="Helical" evidence="6">
    <location>
        <begin position="150"/>
        <end position="166"/>
    </location>
</feature>
<dbReference type="Pfam" id="PF00083">
    <property type="entry name" value="Sugar_tr"/>
    <property type="match status" value="1"/>
</dbReference>
<dbReference type="PANTHER" id="PTHR24064">
    <property type="entry name" value="SOLUTE CARRIER FAMILY 22 MEMBER"/>
    <property type="match status" value="1"/>
</dbReference>
<evidence type="ECO:0000256" key="6">
    <source>
        <dbReference type="SAM" id="Phobius"/>
    </source>
</evidence>
<dbReference type="Gene3D" id="1.20.1250.20">
    <property type="entry name" value="MFS general substrate transporter like domains"/>
    <property type="match status" value="1"/>
</dbReference>
<keyword evidence="9" id="KW-1185">Reference proteome</keyword>
<name>A0AAV4IZW5_9GAST</name>
<dbReference type="InterPro" id="IPR036259">
    <property type="entry name" value="MFS_trans_sf"/>
</dbReference>
<feature type="transmembrane region" description="Helical" evidence="6">
    <location>
        <begin position="200"/>
        <end position="220"/>
    </location>
</feature>
<dbReference type="EMBL" id="BMAT01009820">
    <property type="protein sequence ID" value="GFS14262.1"/>
    <property type="molecule type" value="Genomic_DNA"/>
</dbReference>
<dbReference type="InterPro" id="IPR020846">
    <property type="entry name" value="MFS_dom"/>
</dbReference>
<feature type="transmembrane region" description="Helical" evidence="6">
    <location>
        <begin position="469"/>
        <end position="489"/>
    </location>
</feature>
<dbReference type="Proteomes" id="UP000762676">
    <property type="component" value="Unassembled WGS sequence"/>
</dbReference>
<dbReference type="GO" id="GO:0016020">
    <property type="term" value="C:membrane"/>
    <property type="evidence" value="ECO:0007669"/>
    <property type="project" value="UniProtKB-SubCell"/>
</dbReference>
<dbReference type="PROSITE" id="PS50850">
    <property type="entry name" value="MFS"/>
    <property type="match status" value="1"/>
</dbReference>
<feature type="domain" description="Major facilitator superfamily (MFS) profile" evidence="7">
    <location>
        <begin position="94"/>
        <end position="527"/>
    </location>
</feature>
<comment type="caution">
    <text evidence="8">The sequence shown here is derived from an EMBL/GenBank/DDBJ whole genome shotgun (WGS) entry which is preliminary data.</text>
</comment>
<evidence type="ECO:0000259" key="7">
    <source>
        <dbReference type="PROSITE" id="PS50850"/>
    </source>
</evidence>
<feature type="region of interest" description="Disordered" evidence="5">
    <location>
        <begin position="545"/>
        <end position="591"/>
    </location>
</feature>
<feature type="transmembrane region" description="Helical" evidence="6">
    <location>
        <begin position="20"/>
        <end position="44"/>
    </location>
</feature>
<sequence>MKYDDLVEELGEFGPYQRKIYVITCLPAAVAAIQTLVTVFTLAVPKHRCSVLGLANDTFKTQGLHHEQLINWTLPWTDFDPDDDSKAWGSAQCNVFINRTAENYHLFEPSSNDTRSCSKWTFDTSVFENTFVTEENMVCDDLPLKSHANSIYMAGLFVGSIFYGLFSDWKGRKPAILVALVVQCASAIGTAFAPNWWAFVVLRFLTATGNMGLFMCPFVLSMELVGRMWRTFAGVAIQLFWGAGMFLLTLIAYLVRDWVDLQLATSIYAVTLLSLYWFLPESPRWLLTQGRVQEAKAVLEKVAEANGKTLPTNVLEIMSKTEKDKEETPKNEGGLLTICSYPVLAFRAMVIFVNWFVVVMVYYGLTLNVGSLGGSIYLNFFLSGAVETFANIVTIWALPRMGRKKFHCFSMILGGVANVSFLIPVLVGKSNITWVGMLLSNIGKFGATGGFSTIYVFTAELFPTNLRNSVVGTSSMVARIGGIICPYIADLGTLVGGKFGTSLPYVVFGLSGLVAGLLALMLPETLNQKLPETIQDAVHFGKSKPTDAEETVSSTTKLPSAKEEQKTRNTEKASVENGNGHLNQGFELEKF</sequence>
<feature type="transmembrane region" description="Helical" evidence="6">
    <location>
        <begin position="232"/>
        <end position="255"/>
    </location>
</feature>
<feature type="transmembrane region" description="Helical" evidence="6">
    <location>
        <begin position="501"/>
        <end position="522"/>
    </location>
</feature>
<feature type="compositionally biased region" description="Basic and acidic residues" evidence="5">
    <location>
        <begin position="560"/>
        <end position="574"/>
    </location>
</feature>
<keyword evidence="3 6" id="KW-1133">Transmembrane helix</keyword>
<evidence type="ECO:0000256" key="4">
    <source>
        <dbReference type="ARBA" id="ARBA00023136"/>
    </source>
</evidence>
<organism evidence="8 9">
    <name type="scientific">Elysia marginata</name>
    <dbReference type="NCBI Taxonomy" id="1093978"/>
    <lineage>
        <taxon>Eukaryota</taxon>
        <taxon>Metazoa</taxon>
        <taxon>Spiralia</taxon>
        <taxon>Lophotrochozoa</taxon>
        <taxon>Mollusca</taxon>
        <taxon>Gastropoda</taxon>
        <taxon>Heterobranchia</taxon>
        <taxon>Euthyneura</taxon>
        <taxon>Panpulmonata</taxon>
        <taxon>Sacoglossa</taxon>
        <taxon>Placobranchoidea</taxon>
        <taxon>Plakobranchidae</taxon>
        <taxon>Elysia</taxon>
    </lineage>
</organism>
<proteinExistence type="predicted"/>
<dbReference type="SUPFAM" id="SSF103473">
    <property type="entry name" value="MFS general substrate transporter"/>
    <property type="match status" value="1"/>
</dbReference>
<evidence type="ECO:0000256" key="5">
    <source>
        <dbReference type="SAM" id="MobiDB-lite"/>
    </source>
</evidence>
<dbReference type="InterPro" id="IPR005828">
    <property type="entry name" value="MFS_sugar_transport-like"/>
</dbReference>
<comment type="subcellular location">
    <subcellularLocation>
        <location evidence="1">Membrane</location>
        <topology evidence="1">Multi-pass membrane protein</topology>
    </subcellularLocation>
</comment>
<accession>A0AAV4IZW5</accession>
<gene>
    <name evidence="8" type="ORF">ElyMa_004903100</name>
</gene>
<reference evidence="8 9" key="1">
    <citation type="journal article" date="2021" name="Elife">
        <title>Chloroplast acquisition without the gene transfer in kleptoplastic sea slugs, Plakobranchus ocellatus.</title>
        <authorList>
            <person name="Maeda T."/>
            <person name="Takahashi S."/>
            <person name="Yoshida T."/>
            <person name="Shimamura S."/>
            <person name="Takaki Y."/>
            <person name="Nagai Y."/>
            <person name="Toyoda A."/>
            <person name="Suzuki Y."/>
            <person name="Arimoto A."/>
            <person name="Ishii H."/>
            <person name="Satoh N."/>
            <person name="Nishiyama T."/>
            <person name="Hasebe M."/>
            <person name="Maruyama T."/>
            <person name="Minagawa J."/>
            <person name="Obokata J."/>
            <person name="Shigenobu S."/>
        </authorList>
    </citation>
    <scope>NUCLEOTIDE SEQUENCE [LARGE SCALE GENOMIC DNA]</scope>
</reference>